<organism evidence="3 4">
    <name type="scientific">Paenibacillus tianjinensis</name>
    <dbReference type="NCBI Taxonomy" id="2810347"/>
    <lineage>
        <taxon>Bacteria</taxon>
        <taxon>Bacillati</taxon>
        <taxon>Bacillota</taxon>
        <taxon>Bacilli</taxon>
        <taxon>Bacillales</taxon>
        <taxon>Paenibacillaceae</taxon>
        <taxon>Paenibacillus</taxon>
    </lineage>
</organism>
<keyword evidence="2" id="KW-1133">Transmembrane helix</keyword>
<gene>
    <name evidence="3" type="ORF">JRJ22_27865</name>
</gene>
<dbReference type="Proteomes" id="UP000663452">
    <property type="component" value="Chromosome"/>
</dbReference>
<evidence type="ECO:0000256" key="2">
    <source>
        <dbReference type="SAM" id="Phobius"/>
    </source>
</evidence>
<feature type="compositionally biased region" description="Low complexity" evidence="1">
    <location>
        <begin position="167"/>
        <end position="229"/>
    </location>
</feature>
<reference evidence="3 4" key="1">
    <citation type="submission" date="2021-02" db="EMBL/GenBank/DDBJ databases">
        <title>Paenibacillus tianjinensis sp. nov.</title>
        <authorList>
            <person name="Liu H."/>
        </authorList>
    </citation>
    <scope>NUCLEOTIDE SEQUENCE [LARGE SCALE GENOMIC DNA]</scope>
    <source>
        <strain evidence="3 4">TB2019</strain>
    </source>
</reference>
<keyword evidence="2" id="KW-0472">Membrane</keyword>
<keyword evidence="2" id="KW-0812">Transmembrane</keyword>
<dbReference type="RefSeq" id="WP_206102425.1">
    <property type="nucleotide sequence ID" value="NZ_CP070969.1"/>
</dbReference>
<evidence type="ECO:0000313" key="4">
    <source>
        <dbReference type="Proteomes" id="UP000663452"/>
    </source>
</evidence>
<sequence>MKKRYHMTIIGAYILIVLIGVIWHAGGVSAEDTIKLTVNSHTKSTAIMSNMQPGDKSASEYTVINEGSEPFDYFVDFEFLSGDVELYNILQMTLQKEGVILYSGVMSQAEGRVAIGSLPGGGTEAIQMDVVFPAEAGNEFQGKKVGVAFNFAASASPQPSTEPSPTPSASASASPGPSDGASPTPSSSASPEPSSSPSSAPTFTSIPGGSQPPSSSPAPSATPAVIATPGTDEVTVTDAPVPLGGDNAQATPSPESGSIAAGSSPTPSSDPGVTVDDDELPLSGPDGGDTLPDTAEPWYNLILISMAVAILSIIVLRRLNSKK</sequence>
<keyword evidence="4" id="KW-1185">Reference proteome</keyword>
<feature type="transmembrane region" description="Helical" evidence="2">
    <location>
        <begin position="298"/>
        <end position="316"/>
    </location>
</feature>
<feature type="compositionally biased region" description="Polar residues" evidence="1">
    <location>
        <begin position="248"/>
        <end position="271"/>
    </location>
</feature>
<evidence type="ECO:0000256" key="1">
    <source>
        <dbReference type="SAM" id="MobiDB-lite"/>
    </source>
</evidence>
<proteinExistence type="predicted"/>
<protein>
    <recommendedName>
        <fullName evidence="5">LPXTG-motif cell wall anchor domain-containing protein</fullName>
    </recommendedName>
</protein>
<feature type="region of interest" description="Disordered" evidence="1">
    <location>
        <begin position="154"/>
        <end position="291"/>
    </location>
</feature>
<name>A0ABX7LG38_9BACL</name>
<dbReference type="EMBL" id="CP070969">
    <property type="protein sequence ID" value="QSF44912.1"/>
    <property type="molecule type" value="Genomic_DNA"/>
</dbReference>
<accession>A0ABX7LG38</accession>
<evidence type="ECO:0000313" key="3">
    <source>
        <dbReference type="EMBL" id="QSF44912.1"/>
    </source>
</evidence>
<evidence type="ECO:0008006" key="5">
    <source>
        <dbReference type="Google" id="ProtNLM"/>
    </source>
</evidence>